<name>D3DKP1_9BILA</name>
<dbReference type="EMBL" id="AP011547">
    <property type="protein sequence ID" value="BAI68190.1"/>
    <property type="molecule type" value="Genomic_DNA"/>
</dbReference>
<evidence type="ECO:0000313" key="2">
    <source>
        <dbReference type="EMBL" id="BAI68190.1"/>
    </source>
</evidence>
<accession>D3DKP1</accession>
<keyword evidence="1" id="KW-0812">Transmembrane</keyword>
<reference evidence="2" key="1">
    <citation type="journal article" date="2010" name="Comp. Biochem. Physiol. Part D Genomics Proteomics">
        <title>Complete mitochondrial genome sequences of the three pelagic chaetognaths Sagitta nagae, Sagitta decipiens and Sagitta enflata.</title>
        <authorList>
            <person name="Miyamoto H."/>
            <person name="Machida R.J."/>
            <person name="Nishida S."/>
        </authorList>
    </citation>
    <scope>NUCLEOTIDE SEQUENCE</scope>
</reference>
<feature type="transmembrane region" description="Helical" evidence="1">
    <location>
        <begin position="59"/>
        <end position="81"/>
    </location>
</feature>
<keyword evidence="1" id="KW-1133">Transmembrane helix</keyword>
<evidence type="ECO:0000256" key="1">
    <source>
        <dbReference type="SAM" id="Phobius"/>
    </source>
</evidence>
<feature type="transmembrane region" description="Helical" evidence="1">
    <location>
        <begin position="117"/>
        <end position="139"/>
    </location>
</feature>
<keyword evidence="2" id="KW-0496">Mitochondrion</keyword>
<dbReference type="Gene3D" id="1.20.120.1200">
    <property type="entry name" value="NADH-ubiquinone/plastoquinone oxidoreductase chain 6, subunit NuoJ"/>
    <property type="match status" value="1"/>
</dbReference>
<sequence>MVPTIPLSSVDGNMRNKVWSIILVLSSMFMVVESPISSGLLLVMMLVNMSILLSMKNGFMGMVLFIVYVGGIMVLFTYCLMMSPLQFFNKKKYYGTMFVLMGMLTWMSGDSSGLYEFYYLGGLVLMMGVLLFIAMMSVVEMIDMSSGALRVE</sequence>
<dbReference type="RefSeq" id="YP_003433824.1">
    <property type="nucleotide sequence ID" value="NC_013814.1"/>
</dbReference>
<dbReference type="CTD" id="4541"/>
<geneLocation type="mitochondrion" evidence="2"/>
<protein>
    <submittedName>
        <fullName evidence="2">NADH dehydrogenase subunit 6</fullName>
    </submittedName>
</protein>
<dbReference type="InterPro" id="IPR042106">
    <property type="entry name" value="Nuo/plastoQ_OxRdtase_6_NuoJ"/>
</dbReference>
<feature type="transmembrane region" description="Helical" evidence="1">
    <location>
        <begin position="21"/>
        <end position="47"/>
    </location>
</feature>
<gene>
    <name evidence="2" type="primary">ND6</name>
</gene>
<organism evidence="2">
    <name type="scientific">Flaccisagitta enflata</name>
    <dbReference type="NCBI Taxonomy" id="366393"/>
    <lineage>
        <taxon>Eukaryota</taxon>
        <taxon>Metazoa</taxon>
        <taxon>Spiralia</taxon>
        <taxon>Gnathifera</taxon>
        <taxon>Chaetognatha</taxon>
        <taxon>Sagittoidea</taxon>
        <taxon>Aphragmophora</taxon>
        <taxon>Ctenodontina</taxon>
        <taxon>Sagittidae</taxon>
        <taxon>Flaccisagitta</taxon>
    </lineage>
</organism>
<proteinExistence type="predicted"/>
<keyword evidence="1" id="KW-0472">Membrane</keyword>
<feature type="transmembrane region" description="Helical" evidence="1">
    <location>
        <begin position="93"/>
        <end position="111"/>
    </location>
</feature>
<dbReference type="GeneID" id="8774294"/>
<reference evidence="2" key="2">
    <citation type="submission" date="2010-02" db="EMBL/GenBank/DDBJ databases">
        <title>CMarZ DNA Barcode.</title>
        <authorList>
            <person name="Machida R.J."/>
            <person name="Nishida S."/>
        </authorList>
    </citation>
    <scope>NUCLEOTIDE SEQUENCE</scope>
</reference>
<dbReference type="AlphaFoldDB" id="D3DKP1"/>